<reference evidence="4" key="1">
    <citation type="submission" date="2016-10" db="EMBL/GenBank/DDBJ databases">
        <authorList>
            <person name="Varghese N."/>
            <person name="Submissions S."/>
        </authorList>
    </citation>
    <scope>NUCLEOTIDE SEQUENCE [LARGE SCALE GENOMIC DNA]</scope>
    <source>
        <strain evidence="4">DSM 15282</strain>
    </source>
</reference>
<protein>
    <recommendedName>
        <fullName evidence="2">CAAX prenyl protease 2/Lysostaphin resistance protein A-like domain-containing protein</fullName>
    </recommendedName>
</protein>
<evidence type="ECO:0000313" key="3">
    <source>
        <dbReference type="EMBL" id="SFN99357.1"/>
    </source>
</evidence>
<dbReference type="EMBL" id="FOVW01000003">
    <property type="protein sequence ID" value="SFN99357.1"/>
    <property type="molecule type" value="Genomic_DNA"/>
</dbReference>
<feature type="transmembrane region" description="Helical" evidence="1">
    <location>
        <begin position="283"/>
        <end position="302"/>
    </location>
</feature>
<keyword evidence="1" id="KW-1133">Transmembrane helix</keyword>
<dbReference type="Pfam" id="PF02517">
    <property type="entry name" value="Rce1-like"/>
    <property type="match status" value="1"/>
</dbReference>
<name>A0A1I5DJR3_9BACT</name>
<keyword evidence="1" id="KW-0812">Transmembrane</keyword>
<feature type="transmembrane region" description="Helical" evidence="1">
    <location>
        <begin position="66"/>
        <end position="90"/>
    </location>
</feature>
<feature type="transmembrane region" description="Helical" evidence="1">
    <location>
        <begin position="240"/>
        <end position="263"/>
    </location>
</feature>
<keyword evidence="4" id="KW-1185">Reference proteome</keyword>
<proteinExistence type="predicted"/>
<feature type="transmembrane region" description="Helical" evidence="1">
    <location>
        <begin position="16"/>
        <end position="46"/>
    </location>
</feature>
<evidence type="ECO:0000313" key="4">
    <source>
        <dbReference type="Proteomes" id="UP000199564"/>
    </source>
</evidence>
<feature type="transmembrane region" description="Helical" evidence="1">
    <location>
        <begin position="111"/>
        <end position="132"/>
    </location>
</feature>
<dbReference type="InterPro" id="IPR052710">
    <property type="entry name" value="CAAX_protease"/>
</dbReference>
<keyword evidence="1" id="KW-0472">Membrane</keyword>
<dbReference type="InterPro" id="IPR003675">
    <property type="entry name" value="Rce1/LyrA-like_dom"/>
</dbReference>
<organism evidence="3 4">
    <name type="scientific">Algoriphagus ornithinivorans</name>
    <dbReference type="NCBI Taxonomy" id="226506"/>
    <lineage>
        <taxon>Bacteria</taxon>
        <taxon>Pseudomonadati</taxon>
        <taxon>Bacteroidota</taxon>
        <taxon>Cytophagia</taxon>
        <taxon>Cytophagales</taxon>
        <taxon>Cyclobacteriaceae</taxon>
        <taxon>Algoriphagus</taxon>
    </lineage>
</organism>
<dbReference type="GO" id="GO:0080120">
    <property type="term" value="P:CAAX-box protein maturation"/>
    <property type="evidence" value="ECO:0007669"/>
    <property type="project" value="UniProtKB-ARBA"/>
</dbReference>
<dbReference type="GO" id="GO:0004175">
    <property type="term" value="F:endopeptidase activity"/>
    <property type="evidence" value="ECO:0007669"/>
    <property type="project" value="UniProtKB-ARBA"/>
</dbReference>
<gene>
    <name evidence="3" type="ORF">SAMN04488519_10343</name>
</gene>
<dbReference type="PANTHER" id="PTHR36435:SF1">
    <property type="entry name" value="CAAX AMINO TERMINAL PROTEASE FAMILY PROTEIN"/>
    <property type="match status" value="1"/>
</dbReference>
<evidence type="ECO:0000259" key="2">
    <source>
        <dbReference type="Pfam" id="PF02517"/>
    </source>
</evidence>
<dbReference type="STRING" id="226506.SAMN04488519_10343"/>
<feature type="domain" description="CAAX prenyl protease 2/Lysostaphin resistance protein A-like" evidence="2">
    <location>
        <begin position="172"/>
        <end position="259"/>
    </location>
</feature>
<dbReference type="AlphaFoldDB" id="A0A1I5DJR3"/>
<feature type="transmembrane region" description="Helical" evidence="1">
    <location>
        <begin position="208"/>
        <end position="228"/>
    </location>
</feature>
<evidence type="ECO:0000256" key="1">
    <source>
        <dbReference type="SAM" id="Phobius"/>
    </source>
</evidence>
<dbReference type="RefSeq" id="WP_091651098.1">
    <property type="nucleotide sequence ID" value="NZ_FOVW01000003.1"/>
</dbReference>
<accession>A0A1I5DJR3</accession>
<dbReference type="PANTHER" id="PTHR36435">
    <property type="entry name" value="SLR1288 PROTEIN"/>
    <property type="match status" value="1"/>
</dbReference>
<dbReference type="Proteomes" id="UP000199564">
    <property type="component" value="Unassembled WGS sequence"/>
</dbReference>
<sequence length="317" mass="35415">MEIYETQAEIGKRKSWLLSLVVIVLVGFGVLILLQSLALALAVPLFDLSIPQIMSLMSGDSSIPNGRMAMLFIQGIGSGIGFWFAAWIIIKWIDKAELNWDLQISRFGLKKFWVMVAITLGAMFFNGLLVYWNSQLVLPESLSELESWMKAMEDQLMQLTQFLTDFQSIPELLTGLLVIGVLAGIGEEMFFRGVLQPKLHLYTGSVHWGIWLTAIIFSAIHIQFYGFVPRVFLGAIFGYLYVYSGSLVYPIIAHILNNSLTVLLVYASNQGLVDFDLESTDNVSYPLALGGLLVLLAGIHYFKKYKPQTNGELDQGV</sequence>